<evidence type="ECO:0000256" key="1">
    <source>
        <dbReference type="ARBA" id="ARBA00008947"/>
    </source>
</evidence>
<dbReference type="STRING" id="1047168.A0A0F4GXT3"/>
<comment type="caution">
    <text evidence="7">The sequence shown here is derived from an EMBL/GenBank/DDBJ whole genome shotgun (WGS) entry which is preliminary data.</text>
</comment>
<dbReference type="InterPro" id="IPR002853">
    <property type="entry name" value="TFIIE_asu"/>
</dbReference>
<dbReference type="AlphaFoldDB" id="A0A0F4GXT3"/>
<dbReference type="InterPro" id="IPR024550">
    <property type="entry name" value="TFIIEa/SarR/Rpc3_HTH_dom"/>
</dbReference>
<dbReference type="InterPro" id="IPR013083">
    <property type="entry name" value="Znf_RING/FYVE/PHD"/>
</dbReference>
<dbReference type="PANTHER" id="PTHR13097:SF7">
    <property type="entry name" value="GENERAL TRANSCRIPTION FACTOR IIE SUBUNIT 1"/>
    <property type="match status" value="1"/>
</dbReference>
<feature type="compositionally biased region" description="Acidic residues" evidence="5">
    <location>
        <begin position="356"/>
        <end position="374"/>
    </location>
</feature>
<dbReference type="PROSITE" id="PS51344">
    <property type="entry name" value="HTH_TFE_IIE"/>
    <property type="match status" value="1"/>
</dbReference>
<feature type="compositionally biased region" description="Basic and acidic residues" evidence="5">
    <location>
        <begin position="343"/>
        <end position="355"/>
    </location>
</feature>
<feature type="compositionally biased region" description="Basic and acidic residues" evidence="5">
    <location>
        <begin position="261"/>
        <end position="278"/>
    </location>
</feature>
<keyword evidence="3" id="KW-0804">Transcription</keyword>
<dbReference type="Gene3D" id="3.30.40.10">
    <property type="entry name" value="Zinc/RING finger domain, C3HC4 (zinc finger)"/>
    <property type="match status" value="1"/>
</dbReference>
<dbReference type="Proteomes" id="UP000033647">
    <property type="component" value="Unassembled WGS sequence"/>
</dbReference>
<keyword evidence="2" id="KW-0805">Transcription regulation</keyword>
<dbReference type="PANTHER" id="PTHR13097">
    <property type="entry name" value="TRANSCRIPTION INITIATION FACTOR IIE, ALPHA SUBUNIT"/>
    <property type="match status" value="1"/>
</dbReference>
<protein>
    <submittedName>
        <fullName evidence="7">Transcription initiation factor TFIIE subunit alpha like protein</fullName>
    </submittedName>
</protein>
<feature type="compositionally biased region" description="Basic and acidic residues" evidence="5">
    <location>
        <begin position="304"/>
        <end position="328"/>
    </location>
</feature>
<dbReference type="InterPro" id="IPR039997">
    <property type="entry name" value="TFE"/>
</dbReference>
<feature type="region of interest" description="Disordered" evidence="5">
    <location>
        <begin position="304"/>
        <end position="437"/>
    </location>
</feature>
<evidence type="ECO:0000256" key="5">
    <source>
        <dbReference type="SAM" id="MobiDB-lite"/>
    </source>
</evidence>
<evidence type="ECO:0000259" key="6">
    <source>
        <dbReference type="PROSITE" id="PS51344"/>
    </source>
</evidence>
<feature type="compositionally biased region" description="Basic and acidic residues" evidence="5">
    <location>
        <begin position="406"/>
        <end position="418"/>
    </location>
</feature>
<keyword evidence="7" id="KW-0396">Initiation factor</keyword>
<feature type="region of interest" description="Disordered" evidence="5">
    <location>
        <begin position="257"/>
        <end position="281"/>
    </location>
</feature>
<evidence type="ECO:0000313" key="7">
    <source>
        <dbReference type="EMBL" id="KJY01853.1"/>
    </source>
</evidence>
<dbReference type="GO" id="GO:0006367">
    <property type="term" value="P:transcription initiation at RNA polymerase II promoter"/>
    <property type="evidence" value="ECO:0007669"/>
    <property type="project" value="InterPro"/>
</dbReference>
<keyword evidence="8" id="KW-1185">Reference proteome</keyword>
<dbReference type="InterPro" id="IPR036390">
    <property type="entry name" value="WH_DNA-bd_sf"/>
</dbReference>
<proteinExistence type="inferred from homology"/>
<evidence type="ECO:0000256" key="2">
    <source>
        <dbReference type="ARBA" id="ARBA00023015"/>
    </source>
</evidence>
<dbReference type="InterPro" id="IPR017919">
    <property type="entry name" value="TFIIE/TFIIEa_HTH"/>
</dbReference>
<dbReference type="GO" id="GO:0003743">
    <property type="term" value="F:translation initiation factor activity"/>
    <property type="evidence" value="ECO:0007669"/>
    <property type="project" value="UniProtKB-KW"/>
</dbReference>
<dbReference type="OrthoDB" id="361102at2759"/>
<evidence type="ECO:0000256" key="4">
    <source>
        <dbReference type="SAM" id="Coils"/>
    </source>
</evidence>
<feature type="coiled-coil region" evidence="4">
    <location>
        <begin position="171"/>
        <end position="201"/>
    </location>
</feature>
<keyword evidence="7" id="KW-0648">Protein biosynthesis</keyword>
<sequence length="437" mass="49203">MTDLAHSLIRTVVRAFYQTEHIIAIDALILHSTLQDSDLAQLLGVQTKGLHKTIGRLREDGLVTVQNRAERRTDGTGGYYGGAPQAGKERVTHRQWYYLNFHRAIDSIKYRMYRLNKHIESLGMPTTERKDLSCPRCKSQYAEIDVMDNISPTTGEFLCHMCGHVLDPVEEDELANENQSMKRLNNQLEKLLKLMQKIDATDVPENDFEMALSKMKPIQKSDTNPGSRTEIVDLPNRNLQSTKGLVLQPERIAVEVQDDEDVKRESKAAEAEARKAAEARQNALPDWISKSTITGDITAVGAKEERLRKEREQHAAVIKDEENEEKKPSAAGDEDVMAAYWDELARAREKEAQEAKEEEEEDDDDEEDEFEDVDVGGTPLNGKTASTTGFNTPANVESSNATDDERETKRVRIEEPSSKDTPAASDADDDELEFQDV</sequence>
<feature type="compositionally biased region" description="Acidic residues" evidence="5">
    <location>
        <begin position="426"/>
        <end position="437"/>
    </location>
</feature>
<accession>A0A0F4GXT3</accession>
<evidence type="ECO:0000256" key="3">
    <source>
        <dbReference type="ARBA" id="ARBA00023163"/>
    </source>
</evidence>
<dbReference type="SMART" id="SM00531">
    <property type="entry name" value="TFIIE"/>
    <property type="match status" value="1"/>
</dbReference>
<keyword evidence="4" id="KW-0175">Coiled coil</keyword>
<dbReference type="SUPFAM" id="SSF46785">
    <property type="entry name" value="Winged helix' DNA-binding domain"/>
    <property type="match status" value="1"/>
</dbReference>
<dbReference type="GO" id="GO:0005673">
    <property type="term" value="C:transcription factor TFIIE complex"/>
    <property type="evidence" value="ECO:0007669"/>
    <property type="project" value="TreeGrafter"/>
</dbReference>
<name>A0A0F4GXT3_9PEZI</name>
<reference evidence="7 8" key="1">
    <citation type="submission" date="2015-03" db="EMBL/GenBank/DDBJ databases">
        <title>RNA-seq based gene annotation and comparative genomics of four Zymoseptoria species reveal species-specific pathogenicity related genes and transposable element activity.</title>
        <authorList>
            <person name="Grandaubert J."/>
            <person name="Bhattacharyya A."/>
            <person name="Stukenbrock E.H."/>
        </authorList>
    </citation>
    <scope>NUCLEOTIDE SEQUENCE [LARGE SCALE GENOMIC DNA]</scope>
    <source>
        <strain evidence="7 8">Zb18110</strain>
    </source>
</reference>
<dbReference type="EMBL" id="LAFY01000270">
    <property type="protein sequence ID" value="KJY01853.1"/>
    <property type="molecule type" value="Genomic_DNA"/>
</dbReference>
<evidence type="ECO:0000313" key="8">
    <source>
        <dbReference type="Proteomes" id="UP000033647"/>
    </source>
</evidence>
<organism evidence="7 8">
    <name type="scientific">Zymoseptoria brevis</name>
    <dbReference type="NCBI Taxonomy" id="1047168"/>
    <lineage>
        <taxon>Eukaryota</taxon>
        <taxon>Fungi</taxon>
        <taxon>Dikarya</taxon>
        <taxon>Ascomycota</taxon>
        <taxon>Pezizomycotina</taxon>
        <taxon>Dothideomycetes</taxon>
        <taxon>Dothideomycetidae</taxon>
        <taxon>Mycosphaerellales</taxon>
        <taxon>Mycosphaerellaceae</taxon>
        <taxon>Zymoseptoria</taxon>
    </lineage>
</organism>
<gene>
    <name evidence="7" type="ORF">TI39_contig278g00074</name>
</gene>
<feature type="domain" description="HTH TFE/IIEalpha-type" evidence="6">
    <location>
        <begin position="5"/>
        <end position="109"/>
    </location>
</feature>
<comment type="similarity">
    <text evidence="1">Belongs to the TFIIE alpha subunit family.</text>
</comment>
<dbReference type="Pfam" id="PF02002">
    <property type="entry name" value="TFIIE_alpha"/>
    <property type="match status" value="1"/>
</dbReference>
<dbReference type="SUPFAM" id="SSF57783">
    <property type="entry name" value="Zinc beta-ribbon"/>
    <property type="match status" value="1"/>
</dbReference>
<feature type="compositionally biased region" description="Polar residues" evidence="5">
    <location>
        <begin position="381"/>
        <end position="401"/>
    </location>
</feature>